<proteinExistence type="predicted"/>
<dbReference type="GO" id="GO:0043565">
    <property type="term" value="F:sequence-specific DNA binding"/>
    <property type="evidence" value="ECO:0007669"/>
    <property type="project" value="InterPro"/>
</dbReference>
<dbReference type="EMBL" id="JAFMYU010000002">
    <property type="protein sequence ID" value="MBO0929941.1"/>
    <property type="molecule type" value="Genomic_DNA"/>
</dbReference>
<dbReference type="PANTHER" id="PTHR32071">
    <property type="entry name" value="TRANSCRIPTIONAL REGULATORY PROTEIN"/>
    <property type="match status" value="1"/>
</dbReference>
<evidence type="ECO:0000256" key="4">
    <source>
        <dbReference type="ARBA" id="ARBA00023163"/>
    </source>
</evidence>
<dbReference type="PROSITE" id="PS00675">
    <property type="entry name" value="SIGMA54_INTERACT_1"/>
    <property type="match status" value="1"/>
</dbReference>
<dbReference type="RefSeq" id="WP_207333911.1">
    <property type="nucleotide sequence ID" value="NZ_JAFMYU010000002.1"/>
</dbReference>
<keyword evidence="1" id="KW-0547">Nucleotide-binding</keyword>
<dbReference type="Proteomes" id="UP000664795">
    <property type="component" value="Unassembled WGS sequence"/>
</dbReference>
<reference evidence="8 9" key="1">
    <citation type="submission" date="2021-03" db="EMBL/GenBank/DDBJ databases">
        <title>Fibrella sp. HMF5036 genome sequencing and assembly.</title>
        <authorList>
            <person name="Kang H."/>
            <person name="Kim H."/>
            <person name="Bae S."/>
            <person name="Joh K."/>
        </authorList>
    </citation>
    <scope>NUCLEOTIDE SEQUENCE [LARGE SCALE GENOMIC DNA]</scope>
    <source>
        <strain evidence="8 9">HMF5036</strain>
    </source>
</reference>
<evidence type="ECO:0000256" key="5">
    <source>
        <dbReference type="PROSITE-ProRule" id="PRU00169"/>
    </source>
</evidence>
<dbReference type="InterPro" id="IPR058031">
    <property type="entry name" value="AAA_lid_NorR"/>
</dbReference>
<dbReference type="PRINTS" id="PR01590">
    <property type="entry name" value="HTHFIS"/>
</dbReference>
<dbReference type="PROSITE" id="PS50110">
    <property type="entry name" value="RESPONSE_REGULATORY"/>
    <property type="match status" value="1"/>
</dbReference>
<dbReference type="InterPro" id="IPR003593">
    <property type="entry name" value="AAA+_ATPase"/>
</dbReference>
<dbReference type="InterPro" id="IPR002197">
    <property type="entry name" value="HTH_Fis"/>
</dbReference>
<comment type="caution">
    <text evidence="8">The sequence shown here is derived from an EMBL/GenBank/DDBJ whole genome shotgun (WGS) entry which is preliminary data.</text>
</comment>
<dbReference type="GO" id="GO:0006355">
    <property type="term" value="P:regulation of DNA-templated transcription"/>
    <property type="evidence" value="ECO:0007669"/>
    <property type="project" value="InterPro"/>
</dbReference>
<dbReference type="SMART" id="SM00448">
    <property type="entry name" value="REC"/>
    <property type="match status" value="1"/>
</dbReference>
<feature type="domain" description="Response regulatory" evidence="7">
    <location>
        <begin position="4"/>
        <end position="118"/>
    </location>
</feature>
<dbReference type="Pfam" id="PF02954">
    <property type="entry name" value="HTH_8"/>
    <property type="match status" value="1"/>
</dbReference>
<dbReference type="InterPro" id="IPR001789">
    <property type="entry name" value="Sig_transdc_resp-reg_receiver"/>
</dbReference>
<dbReference type="InterPro" id="IPR011006">
    <property type="entry name" value="CheY-like_superfamily"/>
</dbReference>
<dbReference type="Gene3D" id="3.40.50.2300">
    <property type="match status" value="1"/>
</dbReference>
<dbReference type="PROSITE" id="PS50045">
    <property type="entry name" value="SIGMA54_INTERACT_4"/>
    <property type="match status" value="1"/>
</dbReference>
<dbReference type="InterPro" id="IPR002078">
    <property type="entry name" value="Sigma_54_int"/>
</dbReference>
<dbReference type="InterPro" id="IPR009057">
    <property type="entry name" value="Homeodomain-like_sf"/>
</dbReference>
<dbReference type="InterPro" id="IPR027417">
    <property type="entry name" value="P-loop_NTPase"/>
</dbReference>
<dbReference type="Gene3D" id="1.10.8.60">
    <property type="match status" value="1"/>
</dbReference>
<dbReference type="PANTHER" id="PTHR32071:SF121">
    <property type="entry name" value="SIGMA L-DEPENDENT TRANSCRIPTIONAL REGULATOR YQIR-RELATED"/>
    <property type="match status" value="1"/>
</dbReference>
<dbReference type="GO" id="GO:0005524">
    <property type="term" value="F:ATP binding"/>
    <property type="evidence" value="ECO:0007669"/>
    <property type="project" value="UniProtKB-KW"/>
</dbReference>
<keyword evidence="2" id="KW-0067">ATP-binding</keyword>
<evidence type="ECO:0000256" key="3">
    <source>
        <dbReference type="ARBA" id="ARBA00023015"/>
    </source>
</evidence>
<keyword evidence="3" id="KW-0805">Transcription regulation</keyword>
<name>A0A939G149_9BACT</name>
<dbReference type="SUPFAM" id="SSF52540">
    <property type="entry name" value="P-loop containing nucleoside triphosphate hydrolases"/>
    <property type="match status" value="1"/>
</dbReference>
<evidence type="ECO:0000256" key="1">
    <source>
        <dbReference type="ARBA" id="ARBA00022741"/>
    </source>
</evidence>
<dbReference type="Gene3D" id="3.40.50.300">
    <property type="entry name" value="P-loop containing nucleotide triphosphate hydrolases"/>
    <property type="match status" value="1"/>
</dbReference>
<accession>A0A939G149</accession>
<evidence type="ECO:0000256" key="2">
    <source>
        <dbReference type="ARBA" id="ARBA00022840"/>
    </source>
</evidence>
<evidence type="ECO:0000259" key="6">
    <source>
        <dbReference type="PROSITE" id="PS50045"/>
    </source>
</evidence>
<keyword evidence="9" id="KW-1185">Reference proteome</keyword>
<dbReference type="CDD" id="cd00009">
    <property type="entry name" value="AAA"/>
    <property type="match status" value="1"/>
</dbReference>
<dbReference type="SUPFAM" id="SSF52172">
    <property type="entry name" value="CheY-like"/>
    <property type="match status" value="1"/>
</dbReference>
<dbReference type="Gene3D" id="1.10.10.60">
    <property type="entry name" value="Homeodomain-like"/>
    <property type="match status" value="1"/>
</dbReference>
<keyword evidence="4" id="KW-0804">Transcription</keyword>
<feature type="modified residue" description="4-aspartylphosphate" evidence="5">
    <location>
        <position position="53"/>
    </location>
</feature>
<evidence type="ECO:0000313" key="8">
    <source>
        <dbReference type="EMBL" id="MBO0929941.1"/>
    </source>
</evidence>
<organism evidence="8 9">
    <name type="scientific">Fibrella aquatilis</name>
    <dbReference type="NCBI Taxonomy" id="2817059"/>
    <lineage>
        <taxon>Bacteria</taxon>
        <taxon>Pseudomonadati</taxon>
        <taxon>Bacteroidota</taxon>
        <taxon>Cytophagia</taxon>
        <taxon>Cytophagales</taxon>
        <taxon>Spirosomataceae</taxon>
        <taxon>Fibrella</taxon>
    </lineage>
</organism>
<dbReference type="Pfam" id="PF25601">
    <property type="entry name" value="AAA_lid_14"/>
    <property type="match status" value="1"/>
</dbReference>
<dbReference type="Pfam" id="PF00072">
    <property type="entry name" value="Response_reg"/>
    <property type="match status" value="1"/>
</dbReference>
<protein>
    <submittedName>
        <fullName evidence="8">Sigma-54-dependent Fis family transcriptional regulator</fullName>
    </submittedName>
</protein>
<evidence type="ECO:0000259" key="7">
    <source>
        <dbReference type="PROSITE" id="PS50110"/>
    </source>
</evidence>
<dbReference type="SUPFAM" id="SSF46689">
    <property type="entry name" value="Homeodomain-like"/>
    <property type="match status" value="1"/>
</dbReference>
<gene>
    <name evidence="8" type="ORF">J2I48_03000</name>
</gene>
<dbReference type="InterPro" id="IPR025662">
    <property type="entry name" value="Sigma_54_int_dom_ATP-bd_1"/>
</dbReference>
<feature type="domain" description="Sigma-54 factor interaction" evidence="6">
    <location>
        <begin position="143"/>
        <end position="377"/>
    </location>
</feature>
<dbReference type="FunFam" id="3.40.50.300:FF:000006">
    <property type="entry name" value="DNA-binding transcriptional regulator NtrC"/>
    <property type="match status" value="1"/>
</dbReference>
<dbReference type="GO" id="GO:0000160">
    <property type="term" value="P:phosphorelay signal transduction system"/>
    <property type="evidence" value="ECO:0007669"/>
    <property type="project" value="InterPro"/>
</dbReference>
<sequence>MPATILLIDDEPRLRQLLARILQLEGYTILEAENGRAGLKTLEREAVQLVISDVKLPDKNGIELTAQIKQLYPATEVIVLTAYGTIADGVTAIKNGAFDYITKGDDNDRIIPLVSRAVEKANLQFRIRQLEAQMSQRLGFESIVGHSKAVQLAVDLARRVATTDTTVLLTGETGTGKEVFAQAIHQASPRKAQSFVAINCGALGKDILESELFGHRAGAFTGASRDQKGLFAEADRGTIFLDEIGEMPLDLQAKLLRVLETHEFLRVGDTKPTKTDVRVIAATNRGLEQEAHAGPSSPGHFRLDLYYRLSVFSIELPPLRDRRDDIPDLALQFARQAAAKLGKRDVQLSQTFVQRLQQHPWKGNIRELKNVIERAVILADTRPDGTTELTPGTLPFDLQSSLLDETALDLATVEKGHIRRVILHTNGHKPEAAKLLGIGLTTLYRKMAEYGIEG</sequence>
<dbReference type="AlphaFoldDB" id="A0A939G149"/>
<evidence type="ECO:0000313" key="9">
    <source>
        <dbReference type="Proteomes" id="UP000664795"/>
    </source>
</evidence>
<keyword evidence="5" id="KW-0597">Phosphoprotein</keyword>
<dbReference type="SMART" id="SM00382">
    <property type="entry name" value="AAA"/>
    <property type="match status" value="1"/>
</dbReference>
<dbReference type="Pfam" id="PF00158">
    <property type="entry name" value="Sigma54_activat"/>
    <property type="match status" value="1"/>
</dbReference>